<organism evidence="2 3">
    <name type="scientific">Ktedonobacter robiniae</name>
    <dbReference type="NCBI Taxonomy" id="2778365"/>
    <lineage>
        <taxon>Bacteria</taxon>
        <taxon>Bacillati</taxon>
        <taxon>Chloroflexota</taxon>
        <taxon>Ktedonobacteria</taxon>
        <taxon>Ktedonobacterales</taxon>
        <taxon>Ktedonobacteraceae</taxon>
        <taxon>Ktedonobacter</taxon>
    </lineage>
</organism>
<dbReference type="InterPro" id="IPR016181">
    <property type="entry name" value="Acyl_CoA_acyltransferase"/>
</dbReference>
<comment type="caution">
    <text evidence="2">The sequence shown here is derived from an EMBL/GenBank/DDBJ whole genome shotgun (WGS) entry which is preliminary data.</text>
</comment>
<dbReference type="RefSeq" id="WP_201375927.1">
    <property type="nucleotide sequence ID" value="NZ_BNJG01000003.1"/>
</dbReference>
<evidence type="ECO:0000259" key="1">
    <source>
        <dbReference type="PROSITE" id="PS51186"/>
    </source>
</evidence>
<gene>
    <name evidence="2" type="ORF">KSB_82460</name>
</gene>
<dbReference type="Proteomes" id="UP000654345">
    <property type="component" value="Unassembled WGS sequence"/>
</dbReference>
<accession>A0ABQ3V3L8</accession>
<dbReference type="EMBL" id="BNJG01000003">
    <property type="protein sequence ID" value="GHO59771.1"/>
    <property type="molecule type" value="Genomic_DNA"/>
</dbReference>
<dbReference type="PANTHER" id="PTHR39173:SF1">
    <property type="entry name" value="ACETYLTRANSFERASE"/>
    <property type="match status" value="1"/>
</dbReference>
<evidence type="ECO:0000313" key="2">
    <source>
        <dbReference type="EMBL" id="GHO59771.1"/>
    </source>
</evidence>
<protein>
    <recommendedName>
        <fullName evidence="1">N-acetyltransferase domain-containing protein</fullName>
    </recommendedName>
</protein>
<name>A0ABQ3V3L8_9CHLR</name>
<sequence>MAQPEEQLELVKPDVKYAQTYLAMIDAHFSSGEEYNYNNMWLAREDFAAFVRELEDEAQGIDLLAGLPRQQTYFLLKDGEQIIGEIRFRPRLEEPYEKLNGHVGYNIHPAYRGRGYGTRQLALLLEEARQLALPGVSMTIEDENPSSVRVIQKNGGRLLRVVENPPSIRIEEENGELVVKDTTNEGERCALWWIDL</sequence>
<reference evidence="2 3" key="1">
    <citation type="journal article" date="2021" name="Int. J. Syst. Evol. Microbiol.">
        <title>Reticulibacter mediterranei gen. nov., sp. nov., within the new family Reticulibacteraceae fam. nov., and Ktedonospora formicarum gen. nov., sp. nov., Ktedonobacter robiniae sp. nov., Dictyobacter formicarum sp. nov. and Dictyobacter arantiisoli sp. nov., belonging to the class Ktedonobacteria.</title>
        <authorList>
            <person name="Yabe S."/>
            <person name="Zheng Y."/>
            <person name="Wang C.M."/>
            <person name="Sakai Y."/>
            <person name="Abe K."/>
            <person name="Yokota A."/>
            <person name="Donadio S."/>
            <person name="Cavaletti L."/>
            <person name="Monciardini P."/>
        </authorList>
    </citation>
    <scope>NUCLEOTIDE SEQUENCE [LARGE SCALE GENOMIC DNA]</scope>
    <source>
        <strain evidence="2 3">SOSP1-30</strain>
    </source>
</reference>
<dbReference type="Gene3D" id="3.40.630.30">
    <property type="match status" value="1"/>
</dbReference>
<dbReference type="CDD" id="cd04301">
    <property type="entry name" value="NAT_SF"/>
    <property type="match status" value="1"/>
</dbReference>
<evidence type="ECO:0000313" key="3">
    <source>
        <dbReference type="Proteomes" id="UP000654345"/>
    </source>
</evidence>
<dbReference type="PANTHER" id="PTHR39173">
    <property type="entry name" value="ACETYLTRANSFERASE"/>
    <property type="match status" value="1"/>
</dbReference>
<feature type="domain" description="N-acetyltransferase" evidence="1">
    <location>
        <begin position="38"/>
        <end position="184"/>
    </location>
</feature>
<dbReference type="InterPro" id="IPR000182">
    <property type="entry name" value="GNAT_dom"/>
</dbReference>
<dbReference type="PROSITE" id="PS51186">
    <property type="entry name" value="GNAT"/>
    <property type="match status" value="1"/>
</dbReference>
<dbReference type="Pfam" id="PF13302">
    <property type="entry name" value="Acetyltransf_3"/>
    <property type="match status" value="1"/>
</dbReference>
<dbReference type="SUPFAM" id="SSF55729">
    <property type="entry name" value="Acyl-CoA N-acyltransferases (Nat)"/>
    <property type="match status" value="1"/>
</dbReference>
<proteinExistence type="predicted"/>
<keyword evidence="3" id="KW-1185">Reference proteome</keyword>